<proteinExistence type="inferred from homology"/>
<keyword evidence="5 8" id="KW-0378">Hydrolase</keyword>
<dbReference type="EMBL" id="BAAADJ010000006">
    <property type="protein sequence ID" value="GAA0320290.1"/>
    <property type="molecule type" value="Genomic_DNA"/>
</dbReference>
<protein>
    <recommendedName>
        <fullName evidence="8">UV DNA damage endonuclease</fullName>
        <shortName evidence="8">UV-endonuclease</shortName>
        <shortName evidence="8">UVED</shortName>
        <ecNumber evidence="8">3.-.-.-</ecNumber>
    </recommendedName>
</protein>
<dbReference type="InterPro" id="IPR036237">
    <property type="entry name" value="Xyl_isomerase-like_sf"/>
</dbReference>
<dbReference type="RefSeq" id="WP_343796668.1">
    <property type="nucleotide sequence ID" value="NZ_BAAADJ010000006.1"/>
</dbReference>
<name>A0ABN0VYD1_9BACI</name>
<evidence type="ECO:0000256" key="5">
    <source>
        <dbReference type="ARBA" id="ARBA00022801"/>
    </source>
</evidence>
<organism evidence="9 10">
    <name type="scientific">Bacillus carboniphilus</name>
    <dbReference type="NCBI Taxonomy" id="86663"/>
    <lineage>
        <taxon>Bacteria</taxon>
        <taxon>Bacillati</taxon>
        <taxon>Bacillota</taxon>
        <taxon>Bacilli</taxon>
        <taxon>Bacillales</taxon>
        <taxon>Bacillaceae</taxon>
        <taxon>Bacillus</taxon>
    </lineage>
</organism>
<dbReference type="EC" id="3.-.-.-" evidence="8"/>
<dbReference type="Gene3D" id="3.20.20.150">
    <property type="entry name" value="Divalent-metal-dependent TIM barrel enzymes"/>
    <property type="match status" value="1"/>
</dbReference>
<dbReference type="PANTHER" id="PTHR31290:SF5">
    <property type="entry name" value="UV-DAMAGE ENDONUCLEASE"/>
    <property type="match status" value="1"/>
</dbReference>
<evidence type="ECO:0000313" key="10">
    <source>
        <dbReference type="Proteomes" id="UP001500782"/>
    </source>
</evidence>
<comment type="function">
    <text evidence="7">Component in a DNA repair pathway. Removal of UV LIGHT damaged nucleotides. Recognizes pyrimidine dimers and cleave a phosphodiester bond immediately 5' to the lesion.</text>
</comment>
<gene>
    <name evidence="9" type="primary">uvsE_1</name>
    <name evidence="8" type="synonym">uvsE</name>
    <name evidence="9" type="ORF">GCM10008967_08570</name>
</gene>
<keyword evidence="2 8" id="KW-0255">Endonuclease</keyword>
<accession>A0ABN0VYD1</accession>
<dbReference type="SUPFAM" id="SSF51658">
    <property type="entry name" value="Xylose isomerase-like"/>
    <property type="match status" value="1"/>
</dbReference>
<keyword evidence="4 8" id="KW-0228">DNA excision</keyword>
<dbReference type="HAMAP" id="MF_00606">
    <property type="entry name" value="UV_endonuclease"/>
    <property type="match status" value="1"/>
</dbReference>
<evidence type="ECO:0000256" key="6">
    <source>
        <dbReference type="ARBA" id="ARBA00023204"/>
    </source>
</evidence>
<evidence type="ECO:0000256" key="1">
    <source>
        <dbReference type="ARBA" id="ARBA00022722"/>
    </source>
</evidence>
<evidence type="ECO:0000256" key="4">
    <source>
        <dbReference type="ARBA" id="ARBA00022769"/>
    </source>
</evidence>
<comment type="similarity">
    <text evidence="8">Belongs to the uve1/UvsE family.</text>
</comment>
<dbReference type="GO" id="GO:0004519">
    <property type="term" value="F:endonuclease activity"/>
    <property type="evidence" value="ECO:0007669"/>
    <property type="project" value="UniProtKB-KW"/>
</dbReference>
<dbReference type="PANTHER" id="PTHR31290">
    <property type="entry name" value="UV-DAMAGE ENDONUCLEASE"/>
    <property type="match status" value="1"/>
</dbReference>
<dbReference type="InterPro" id="IPR023520">
    <property type="entry name" value="UvdE_bac"/>
</dbReference>
<keyword evidence="6 8" id="KW-0234">DNA repair</keyword>
<evidence type="ECO:0000313" key="9">
    <source>
        <dbReference type="EMBL" id="GAA0320290.1"/>
    </source>
</evidence>
<dbReference type="Pfam" id="PF03851">
    <property type="entry name" value="UvdE"/>
    <property type="match status" value="1"/>
</dbReference>
<keyword evidence="3 8" id="KW-0227">DNA damage</keyword>
<evidence type="ECO:0000256" key="7">
    <source>
        <dbReference type="ARBA" id="ARBA00025029"/>
    </source>
</evidence>
<dbReference type="Proteomes" id="UP001500782">
    <property type="component" value="Unassembled WGS sequence"/>
</dbReference>
<comment type="function">
    <text evidence="8">Component in a DNA repair pathway. Removal of UV-light damaged nucleotides. Recognizes pyrimidine dimers and cleave a phosphodiester bond immediately 5' to the lesion.</text>
</comment>
<evidence type="ECO:0000256" key="2">
    <source>
        <dbReference type="ARBA" id="ARBA00022759"/>
    </source>
</evidence>
<evidence type="ECO:0000256" key="8">
    <source>
        <dbReference type="HAMAP-Rule" id="MF_00606"/>
    </source>
</evidence>
<sequence length="317" mass="36758">MEIRFGFVANTLSLWEVTPSSTLTFTRYKALPASDREQKLLSITEKNIDHTLRILYFIVANGIEVYRMSSSIVPLATHPDVLWDFMSPFQDKWKEVGTFVEKYGLRTSFHPNQFTLFTSPREEVTKNAVIDMEYHYRMLEAMGIEKSSVINIHIGGTYGDKENTLKRFHQNLKSLPSHIKEIMTLENDDKTYTARETLQVCQKEGIPFVFDYHHHMENPGDETIETIIPDIFETWKKANQPPKIHISSPKSDKQYRAHADYVDVEFMKPLLSVLKDMDQDVDIMIEAKAKDLALFRLVEDISRIRGVKRIRGGAIRL</sequence>
<evidence type="ECO:0000256" key="3">
    <source>
        <dbReference type="ARBA" id="ARBA00022763"/>
    </source>
</evidence>
<dbReference type="NCBIfam" id="TIGR00629">
    <property type="entry name" value="uvde"/>
    <property type="match status" value="1"/>
</dbReference>
<comment type="caution">
    <text evidence="9">The sequence shown here is derived from an EMBL/GenBank/DDBJ whole genome shotgun (WGS) entry which is preliminary data.</text>
</comment>
<keyword evidence="10" id="KW-1185">Reference proteome</keyword>
<dbReference type="InterPro" id="IPR004601">
    <property type="entry name" value="UvdE"/>
</dbReference>
<reference evidence="9 10" key="1">
    <citation type="journal article" date="2019" name="Int. J. Syst. Evol. Microbiol.">
        <title>The Global Catalogue of Microorganisms (GCM) 10K type strain sequencing project: providing services to taxonomists for standard genome sequencing and annotation.</title>
        <authorList>
            <consortium name="The Broad Institute Genomics Platform"/>
            <consortium name="The Broad Institute Genome Sequencing Center for Infectious Disease"/>
            <person name="Wu L."/>
            <person name="Ma J."/>
        </authorList>
    </citation>
    <scope>NUCLEOTIDE SEQUENCE [LARGE SCALE GENOMIC DNA]</scope>
    <source>
        <strain evidence="9 10">JCM 9731</strain>
    </source>
</reference>
<keyword evidence="1 8" id="KW-0540">Nuclease</keyword>